<dbReference type="Gene3D" id="3.40.50.1000">
    <property type="entry name" value="HAD superfamily/HAD-like"/>
    <property type="match status" value="1"/>
</dbReference>
<accession>A0A3B0WC88</accession>
<proteinExistence type="inferred from homology"/>
<dbReference type="InterPro" id="IPR006121">
    <property type="entry name" value="HMA_dom"/>
</dbReference>
<keyword evidence="12 15" id="KW-1133">Transmembrane helix</keyword>
<evidence type="ECO:0000256" key="15">
    <source>
        <dbReference type="SAM" id="Phobius"/>
    </source>
</evidence>
<evidence type="ECO:0000256" key="4">
    <source>
        <dbReference type="ARBA" id="ARBA00022475"/>
    </source>
</evidence>
<dbReference type="AlphaFoldDB" id="A0A3B0WC88"/>
<gene>
    <name evidence="17" type="ORF">MNBD_GAMMA03-1288</name>
</gene>
<dbReference type="InterPro" id="IPR023298">
    <property type="entry name" value="ATPase_P-typ_TM_dom_sf"/>
</dbReference>
<dbReference type="PROSITE" id="PS50846">
    <property type="entry name" value="HMA_2"/>
    <property type="match status" value="1"/>
</dbReference>
<dbReference type="Gene3D" id="3.30.70.100">
    <property type="match status" value="1"/>
</dbReference>
<dbReference type="SUPFAM" id="SSF81665">
    <property type="entry name" value="Calcium ATPase, transmembrane domain M"/>
    <property type="match status" value="1"/>
</dbReference>
<dbReference type="SUPFAM" id="SSF55008">
    <property type="entry name" value="HMA, heavy metal-associated domain"/>
    <property type="match status" value="1"/>
</dbReference>
<evidence type="ECO:0000256" key="14">
    <source>
        <dbReference type="ARBA" id="ARBA00023136"/>
    </source>
</evidence>
<keyword evidence="9" id="KW-0067">ATP-binding</keyword>
<feature type="transmembrane region" description="Helical" evidence="15">
    <location>
        <begin position="711"/>
        <end position="729"/>
    </location>
</feature>
<evidence type="ECO:0000256" key="10">
    <source>
        <dbReference type="ARBA" id="ARBA00022842"/>
    </source>
</evidence>
<reference evidence="17" key="1">
    <citation type="submission" date="2018-06" db="EMBL/GenBank/DDBJ databases">
        <authorList>
            <person name="Zhirakovskaya E."/>
        </authorList>
    </citation>
    <scope>NUCLEOTIDE SEQUENCE</scope>
</reference>
<dbReference type="Pfam" id="PF00702">
    <property type="entry name" value="Hydrolase"/>
    <property type="match status" value="1"/>
</dbReference>
<dbReference type="InterPro" id="IPR059000">
    <property type="entry name" value="ATPase_P-type_domA"/>
</dbReference>
<keyword evidence="6 15" id="KW-0812">Transmembrane</keyword>
<dbReference type="Pfam" id="PF00122">
    <property type="entry name" value="E1-E2_ATPase"/>
    <property type="match status" value="1"/>
</dbReference>
<dbReference type="Gene3D" id="2.70.150.10">
    <property type="entry name" value="Calcium-transporting ATPase, cytoplasmic transduction domain A"/>
    <property type="match status" value="1"/>
</dbReference>
<evidence type="ECO:0000256" key="11">
    <source>
        <dbReference type="ARBA" id="ARBA00022967"/>
    </source>
</evidence>
<keyword evidence="10" id="KW-0460">Magnesium</keyword>
<dbReference type="GO" id="GO:0043682">
    <property type="term" value="F:P-type divalent copper transporter activity"/>
    <property type="evidence" value="ECO:0007669"/>
    <property type="project" value="TreeGrafter"/>
</dbReference>
<dbReference type="CDD" id="cd00371">
    <property type="entry name" value="HMA"/>
    <property type="match status" value="1"/>
</dbReference>
<dbReference type="InterPro" id="IPR008250">
    <property type="entry name" value="ATPase_P-typ_transduc_dom_A_sf"/>
</dbReference>
<dbReference type="GO" id="GO:0005507">
    <property type="term" value="F:copper ion binding"/>
    <property type="evidence" value="ECO:0007669"/>
    <property type="project" value="TreeGrafter"/>
</dbReference>
<dbReference type="EC" id="3.6.3.4" evidence="17"/>
<organism evidence="17">
    <name type="scientific">hydrothermal vent metagenome</name>
    <dbReference type="NCBI Taxonomy" id="652676"/>
    <lineage>
        <taxon>unclassified sequences</taxon>
        <taxon>metagenomes</taxon>
        <taxon>ecological metagenomes</taxon>
    </lineage>
</organism>
<evidence type="ECO:0000313" key="17">
    <source>
        <dbReference type="EMBL" id="VAW46979.1"/>
    </source>
</evidence>
<dbReference type="InterPro" id="IPR027256">
    <property type="entry name" value="P-typ_ATPase_IB"/>
</dbReference>
<evidence type="ECO:0000256" key="12">
    <source>
        <dbReference type="ARBA" id="ARBA00022989"/>
    </source>
</evidence>
<dbReference type="GO" id="GO:0005524">
    <property type="term" value="F:ATP binding"/>
    <property type="evidence" value="ECO:0007669"/>
    <property type="project" value="UniProtKB-KW"/>
</dbReference>
<evidence type="ECO:0000256" key="2">
    <source>
        <dbReference type="ARBA" id="ARBA00006024"/>
    </source>
</evidence>
<dbReference type="InterPro" id="IPR036163">
    <property type="entry name" value="HMA_dom_sf"/>
</dbReference>
<keyword evidence="7" id="KW-0479">Metal-binding</keyword>
<feature type="transmembrane region" description="Helical" evidence="15">
    <location>
        <begin position="153"/>
        <end position="173"/>
    </location>
</feature>
<feature type="transmembrane region" description="Helical" evidence="15">
    <location>
        <begin position="369"/>
        <end position="388"/>
    </location>
</feature>
<dbReference type="InterPro" id="IPR023299">
    <property type="entry name" value="ATPase_P-typ_cyto_dom_N"/>
</dbReference>
<feature type="transmembrane region" description="Helical" evidence="15">
    <location>
        <begin position="400"/>
        <end position="424"/>
    </location>
</feature>
<keyword evidence="3" id="KW-0813">Transport</keyword>
<dbReference type="InterPro" id="IPR036412">
    <property type="entry name" value="HAD-like_sf"/>
</dbReference>
<evidence type="ECO:0000256" key="9">
    <source>
        <dbReference type="ARBA" id="ARBA00022840"/>
    </source>
</evidence>
<dbReference type="PANTHER" id="PTHR43520">
    <property type="entry name" value="ATP7, ISOFORM B"/>
    <property type="match status" value="1"/>
</dbReference>
<dbReference type="NCBIfam" id="TIGR01512">
    <property type="entry name" value="ATPase-IB2_Cd"/>
    <property type="match status" value="1"/>
</dbReference>
<keyword evidence="4" id="KW-1003">Cell membrane</keyword>
<dbReference type="PRINTS" id="PR00941">
    <property type="entry name" value="CDATPASE"/>
</dbReference>
<dbReference type="GO" id="GO:0055070">
    <property type="term" value="P:copper ion homeostasis"/>
    <property type="evidence" value="ECO:0007669"/>
    <property type="project" value="TreeGrafter"/>
</dbReference>
<sequence length="766" mass="82105">MSCCAPGAELSAEQINTPESDDETLFAVSRDLGENIRQLELAVPDVNCAACIAKIEKTLNKLEMVTEARVNFSTKRVRVKFITGKARPSEITRAIIKSGYRTFLLDPEADSKGDKTLSELVRALAVAGFAAGNIMLFSISIWSGAEPVTRDLFHWISALIAIPAVAYSGRPFYHSAFRALKVGTLNMDVPISLAVVLALLMSIYETLNSSQEAYFDAAVSLLFFLLIGRTLDYLMREKARGAVRNLARLAPKSVMEIKQDGKRELINVSDVKLGMILEIAAGERIPVDGEITAGISDVDLSLVTGESVPEQVKKGSLLFAGSANLSGVISMRATKIAADSFLARMVSLMEAAEGSKTGYKRIADRAATIYAPLVHLLSLGTFLGWGFITGDWHLATLNAIAVLIITCPCALALAVPIAHVVAAGRLFEAGIMMRDGAALERLAEINRIAFDKTGTLTNGTPVLDKQIMGSAALKKKAASLAATSRHPFSIALSKSAGAIAPIEGAREVPGLGVEAELNDGVWRLGRAEFCNAQDIKAPKNASNVWLSHNGEPVAGFSFNDEKREEAQQIIQRLKNNNVPLVLLSGDREGAVKTLAKEVGIDDARFGLTPKDKLDILLGFSKQGDKVLMVGDGMNDAPALRVAHVSMAPSSAADIGRNAADFIYTRDALDAIPFAMHIARRTSRTVLQNFSLAIAYNSVAVPLAVMGHVTPLFAALAMSSSSVLVTLNSLRLRFGGKDILLKKAAKPHIETNNEKIQKISTNSKMPA</sequence>
<dbReference type="NCBIfam" id="TIGR01494">
    <property type="entry name" value="ATPase_P-type"/>
    <property type="match status" value="1"/>
</dbReference>
<name>A0A3B0WC88_9ZZZZ</name>
<dbReference type="InterPro" id="IPR001757">
    <property type="entry name" value="P_typ_ATPase"/>
</dbReference>
<keyword evidence="17" id="KW-0378">Hydrolase</keyword>
<evidence type="ECO:0000256" key="8">
    <source>
        <dbReference type="ARBA" id="ARBA00022741"/>
    </source>
</evidence>
<dbReference type="PRINTS" id="PR00119">
    <property type="entry name" value="CATATPASE"/>
</dbReference>
<evidence type="ECO:0000256" key="13">
    <source>
        <dbReference type="ARBA" id="ARBA00023065"/>
    </source>
</evidence>
<dbReference type="NCBIfam" id="TIGR01511">
    <property type="entry name" value="ATPase-IB1_Cu"/>
    <property type="match status" value="1"/>
</dbReference>
<evidence type="ECO:0000256" key="1">
    <source>
        <dbReference type="ARBA" id="ARBA00004651"/>
    </source>
</evidence>
<evidence type="ECO:0000256" key="3">
    <source>
        <dbReference type="ARBA" id="ARBA00022448"/>
    </source>
</evidence>
<dbReference type="SUPFAM" id="SSF56784">
    <property type="entry name" value="HAD-like"/>
    <property type="match status" value="1"/>
</dbReference>
<evidence type="ECO:0000256" key="6">
    <source>
        <dbReference type="ARBA" id="ARBA00022692"/>
    </source>
</evidence>
<protein>
    <submittedName>
        <fullName evidence="17">Type cbb3 cytochrome oxidase biogenesis protein CcoI Copper-translocating P-type ATPase</fullName>
        <ecNumber evidence="17">3.6.3.4</ecNumber>
    </submittedName>
</protein>
<dbReference type="PANTHER" id="PTHR43520:SF5">
    <property type="entry name" value="CATION-TRANSPORTING P-TYPE ATPASE-RELATED"/>
    <property type="match status" value="1"/>
</dbReference>
<dbReference type="PROSITE" id="PS00154">
    <property type="entry name" value="ATPASE_E1_E2"/>
    <property type="match status" value="1"/>
</dbReference>
<dbReference type="InterPro" id="IPR017969">
    <property type="entry name" value="Heavy-metal-associated_CS"/>
</dbReference>
<keyword evidence="5" id="KW-0597">Phosphoprotein</keyword>
<dbReference type="EMBL" id="UOFC01000122">
    <property type="protein sequence ID" value="VAW46979.1"/>
    <property type="molecule type" value="Genomic_DNA"/>
</dbReference>
<keyword evidence="13" id="KW-0406">Ion transport</keyword>
<evidence type="ECO:0000259" key="16">
    <source>
        <dbReference type="PROSITE" id="PS50846"/>
    </source>
</evidence>
<evidence type="ECO:0000256" key="7">
    <source>
        <dbReference type="ARBA" id="ARBA00022723"/>
    </source>
</evidence>
<feature type="transmembrane region" description="Helical" evidence="15">
    <location>
        <begin position="185"/>
        <end position="207"/>
    </location>
</feature>
<feature type="transmembrane region" description="Helical" evidence="15">
    <location>
        <begin position="685"/>
        <end position="705"/>
    </location>
</feature>
<keyword evidence="14 15" id="KW-0472">Membrane</keyword>
<dbReference type="NCBIfam" id="TIGR01525">
    <property type="entry name" value="ATPase-IB_hvy"/>
    <property type="match status" value="1"/>
</dbReference>
<dbReference type="Pfam" id="PF00403">
    <property type="entry name" value="HMA"/>
    <property type="match status" value="1"/>
</dbReference>
<evidence type="ECO:0000256" key="5">
    <source>
        <dbReference type="ARBA" id="ARBA00022553"/>
    </source>
</evidence>
<dbReference type="GO" id="GO:0016887">
    <property type="term" value="F:ATP hydrolysis activity"/>
    <property type="evidence" value="ECO:0007669"/>
    <property type="project" value="InterPro"/>
</dbReference>
<keyword evidence="11" id="KW-1278">Translocase</keyword>
<dbReference type="InterPro" id="IPR018303">
    <property type="entry name" value="ATPase_P-typ_P_site"/>
</dbReference>
<comment type="similarity">
    <text evidence="2">Belongs to the cation transport ATPase (P-type) (TC 3.A.3) family. Type IB subfamily.</text>
</comment>
<keyword evidence="8" id="KW-0547">Nucleotide-binding</keyword>
<feature type="transmembrane region" description="Helical" evidence="15">
    <location>
        <begin position="213"/>
        <end position="231"/>
    </location>
</feature>
<feature type="domain" description="HMA" evidence="16">
    <location>
        <begin position="37"/>
        <end position="103"/>
    </location>
</feature>
<dbReference type="GO" id="GO:0005886">
    <property type="term" value="C:plasma membrane"/>
    <property type="evidence" value="ECO:0007669"/>
    <property type="project" value="UniProtKB-SubCell"/>
</dbReference>
<feature type="transmembrane region" description="Helical" evidence="15">
    <location>
        <begin position="120"/>
        <end position="141"/>
    </location>
</feature>
<dbReference type="Gene3D" id="3.40.1110.10">
    <property type="entry name" value="Calcium-transporting ATPase, cytoplasmic domain N"/>
    <property type="match status" value="1"/>
</dbReference>
<dbReference type="InterPro" id="IPR023214">
    <property type="entry name" value="HAD_sf"/>
</dbReference>
<comment type="subcellular location">
    <subcellularLocation>
        <location evidence="1">Cell membrane</location>
        <topology evidence="1">Multi-pass membrane protein</topology>
    </subcellularLocation>
</comment>
<dbReference type="SUPFAM" id="SSF81653">
    <property type="entry name" value="Calcium ATPase, transduction domain A"/>
    <property type="match status" value="1"/>
</dbReference>
<dbReference type="PROSITE" id="PS01047">
    <property type="entry name" value="HMA_1"/>
    <property type="match status" value="1"/>
</dbReference>